<gene>
    <name evidence="1" type="ORF">AB5J53_33780</name>
</gene>
<dbReference type="RefSeq" id="WP_369249396.1">
    <property type="nucleotide sequence ID" value="NZ_CP163443.1"/>
</dbReference>
<organism evidence="1">
    <name type="scientific">Streptomyces sp. R41</name>
    <dbReference type="NCBI Taxonomy" id="3238632"/>
    <lineage>
        <taxon>Bacteria</taxon>
        <taxon>Bacillati</taxon>
        <taxon>Actinomycetota</taxon>
        <taxon>Actinomycetes</taxon>
        <taxon>Kitasatosporales</taxon>
        <taxon>Streptomycetaceae</taxon>
        <taxon>Streptomyces</taxon>
    </lineage>
</organism>
<sequence length="181" mass="19215">MRHGGLAAAGVLVGLGLLSGCSPAALSLSAVWLGRDGQPVVAVRPCDGDHATNLNLSSWAEDAYIEDKKNGGVVPNPSSTASPGQVNTRWSVGSGVEIGRTTFPLFSPPSAWHTQKTGQQRLLPGRSYSLHFMGARQSWDPYDGYLTFSAADLASLRPGQVWADGRAMSRAEFDDLVDDQC</sequence>
<reference evidence="1" key="1">
    <citation type="submission" date="2024-07" db="EMBL/GenBank/DDBJ databases">
        <authorList>
            <person name="Yu S.T."/>
        </authorList>
    </citation>
    <scope>NUCLEOTIDE SEQUENCE</scope>
    <source>
        <strain evidence="1">R41</strain>
    </source>
</reference>
<protein>
    <submittedName>
        <fullName evidence="1">Uncharacterized protein</fullName>
    </submittedName>
</protein>
<accession>A0AB39RK35</accession>
<name>A0AB39RK35_9ACTN</name>
<dbReference type="PROSITE" id="PS51257">
    <property type="entry name" value="PROKAR_LIPOPROTEIN"/>
    <property type="match status" value="1"/>
</dbReference>
<proteinExistence type="predicted"/>
<dbReference type="AlphaFoldDB" id="A0AB39RK35"/>
<dbReference type="EMBL" id="CP163443">
    <property type="protein sequence ID" value="XDQ56295.1"/>
    <property type="molecule type" value="Genomic_DNA"/>
</dbReference>
<evidence type="ECO:0000313" key="1">
    <source>
        <dbReference type="EMBL" id="XDQ56295.1"/>
    </source>
</evidence>